<sequence length="351" mass="40167">MEEVHQQEDNNGPGHKEELAIHSESIEMPEVQDSLKVDIAKAEEIEKRKEVSFLNWDCFKSNVLAHLLIWCNLALFSVFLIVIPYSMKIWHPLIFAFVRCCIIVLSLLPLMLLVDRHFTFRSEQYIMKRARRFRIKHKNIHASRYWGWIYSVFYDDKSVFVSYILRRIPNAKKAKQLAVSGTLVVLNQVLFVAGLYLTNSTITGVIQPVVPVIVCSLSMMMGKETKSIFKFIGVLIAVGGAMPMLIVSALSVSESTTTQQEPDTYSNSSPHERLPYYYYILLKDTTKGINFSFVLGLVSLFFNTLIYAIYLVYQRGLLVAGTPPTTATFWSFFFGLVTSFLCASYAFLRFH</sequence>
<evidence type="ECO:0000259" key="2">
    <source>
        <dbReference type="Pfam" id="PF00892"/>
    </source>
</evidence>
<feature type="transmembrane region" description="Helical" evidence="1">
    <location>
        <begin position="291"/>
        <end position="313"/>
    </location>
</feature>
<feature type="transmembrane region" description="Helical" evidence="1">
    <location>
        <begin position="89"/>
        <end position="114"/>
    </location>
</feature>
<comment type="caution">
    <text evidence="3">The sequence shown here is derived from an EMBL/GenBank/DDBJ whole genome shotgun (WGS) entry which is preliminary data.</text>
</comment>
<proteinExistence type="predicted"/>
<dbReference type="GO" id="GO:0016020">
    <property type="term" value="C:membrane"/>
    <property type="evidence" value="ECO:0007669"/>
    <property type="project" value="InterPro"/>
</dbReference>
<dbReference type="GeneID" id="68099497"/>
<gene>
    <name evidence="3" type="ORF">C9374_007043</name>
</gene>
<evidence type="ECO:0000256" key="1">
    <source>
        <dbReference type="SAM" id="Phobius"/>
    </source>
</evidence>
<evidence type="ECO:0000313" key="3">
    <source>
        <dbReference type="EMBL" id="KAG2393512.1"/>
    </source>
</evidence>
<keyword evidence="1" id="KW-1133">Transmembrane helix</keyword>
<feature type="transmembrane region" description="Helical" evidence="1">
    <location>
        <begin position="177"/>
        <end position="196"/>
    </location>
</feature>
<dbReference type="Proteomes" id="UP000816034">
    <property type="component" value="Unassembled WGS sequence"/>
</dbReference>
<organism evidence="3 4">
    <name type="scientific">Naegleria lovaniensis</name>
    <name type="common">Amoeba</name>
    <dbReference type="NCBI Taxonomy" id="51637"/>
    <lineage>
        <taxon>Eukaryota</taxon>
        <taxon>Discoba</taxon>
        <taxon>Heterolobosea</taxon>
        <taxon>Tetramitia</taxon>
        <taxon>Eutetramitia</taxon>
        <taxon>Vahlkampfiidae</taxon>
        <taxon>Naegleria</taxon>
    </lineage>
</organism>
<evidence type="ECO:0000313" key="4">
    <source>
        <dbReference type="Proteomes" id="UP000816034"/>
    </source>
</evidence>
<reference evidence="3 4" key="1">
    <citation type="journal article" date="2018" name="BMC Genomics">
        <title>The genome of Naegleria lovaniensis, the basis for a comparative approach to unravel pathogenicity factors of the human pathogenic amoeba N. fowleri.</title>
        <authorList>
            <person name="Liechti N."/>
            <person name="Schurch N."/>
            <person name="Bruggmann R."/>
            <person name="Wittwer M."/>
        </authorList>
    </citation>
    <scope>NUCLEOTIDE SEQUENCE [LARGE SCALE GENOMIC DNA]</scope>
    <source>
        <strain evidence="3 4">ATCC 30569</strain>
    </source>
</reference>
<feature type="domain" description="EamA" evidence="2">
    <location>
        <begin position="167"/>
        <end position="242"/>
    </location>
</feature>
<keyword evidence="1" id="KW-0812">Transmembrane</keyword>
<dbReference type="InterPro" id="IPR000620">
    <property type="entry name" value="EamA_dom"/>
</dbReference>
<dbReference type="AlphaFoldDB" id="A0AA88H6C4"/>
<dbReference type="EMBL" id="PYSW02000002">
    <property type="protein sequence ID" value="KAG2393512.1"/>
    <property type="molecule type" value="Genomic_DNA"/>
</dbReference>
<protein>
    <recommendedName>
        <fullName evidence="2">EamA domain-containing protein</fullName>
    </recommendedName>
</protein>
<name>A0AA88H6C4_NAELO</name>
<feature type="transmembrane region" description="Helical" evidence="1">
    <location>
        <begin position="325"/>
        <end position="348"/>
    </location>
</feature>
<feature type="transmembrane region" description="Helical" evidence="1">
    <location>
        <begin position="228"/>
        <end position="252"/>
    </location>
</feature>
<accession>A0AA88H6C4</accession>
<dbReference type="InterPro" id="IPR037185">
    <property type="entry name" value="EmrE-like"/>
</dbReference>
<keyword evidence="4" id="KW-1185">Reference proteome</keyword>
<dbReference type="RefSeq" id="XP_044555406.1">
    <property type="nucleotide sequence ID" value="XM_044696971.1"/>
</dbReference>
<keyword evidence="1" id="KW-0472">Membrane</keyword>
<dbReference type="Pfam" id="PF00892">
    <property type="entry name" value="EamA"/>
    <property type="match status" value="1"/>
</dbReference>
<feature type="transmembrane region" description="Helical" evidence="1">
    <location>
        <begin position="63"/>
        <end position="83"/>
    </location>
</feature>
<dbReference type="SUPFAM" id="SSF103481">
    <property type="entry name" value="Multidrug resistance efflux transporter EmrE"/>
    <property type="match status" value="1"/>
</dbReference>